<dbReference type="PANTHER" id="PTHR11575:SF6">
    <property type="entry name" value="2',3'-CYCLIC-NUCLEOTIDE 2'-PHOSPHODIESTERASE_3'-NUCLEOTIDASE"/>
    <property type="match status" value="1"/>
</dbReference>
<evidence type="ECO:0000313" key="14">
    <source>
        <dbReference type="EMBL" id="GAX91215.1"/>
    </source>
</evidence>
<feature type="domain" description="Calcineurin-like phosphoesterase" evidence="12">
    <location>
        <begin position="13"/>
        <end position="245"/>
    </location>
</feature>
<dbReference type="Gene3D" id="3.90.780.10">
    <property type="entry name" value="5'-Nucleotidase, C-terminal domain"/>
    <property type="match status" value="1"/>
</dbReference>
<evidence type="ECO:0000256" key="1">
    <source>
        <dbReference type="ARBA" id="ARBA00000527"/>
    </source>
</evidence>
<dbReference type="CDD" id="cd07410">
    <property type="entry name" value="MPP_CpdB_N"/>
    <property type="match status" value="1"/>
</dbReference>
<evidence type="ECO:0000256" key="8">
    <source>
        <dbReference type="ARBA" id="ARBA00022741"/>
    </source>
</evidence>
<keyword evidence="15" id="KW-1185">Reference proteome</keyword>
<dbReference type="RefSeq" id="WP_096182938.1">
    <property type="nucleotide sequence ID" value="NZ_BDUF01000086.1"/>
</dbReference>
<comment type="cofactor">
    <cofactor evidence="3">
        <name>a divalent metal cation</name>
        <dbReference type="ChEBI" id="CHEBI:60240"/>
    </cofactor>
</comment>
<dbReference type="Proteomes" id="UP000217785">
    <property type="component" value="Unassembled WGS sequence"/>
</dbReference>
<dbReference type="InterPro" id="IPR008334">
    <property type="entry name" value="5'-Nucleotdase_C"/>
</dbReference>
<feature type="domain" description="5'-Nucleotidase C-terminal" evidence="13">
    <location>
        <begin position="321"/>
        <end position="491"/>
    </location>
</feature>
<dbReference type="InterPro" id="IPR041827">
    <property type="entry name" value="CpdB_N"/>
</dbReference>
<reference evidence="15" key="1">
    <citation type="submission" date="2017-07" db="EMBL/GenBank/DDBJ databases">
        <title>Draft genome sequence of Effusibacillus lacus strain skLN1.</title>
        <authorList>
            <person name="Watanabe M."/>
            <person name="Kojima H."/>
            <person name="Fukui M."/>
        </authorList>
    </citation>
    <scope>NUCLEOTIDE SEQUENCE [LARGE SCALE GENOMIC DNA]</scope>
    <source>
        <strain evidence="15">skLN1</strain>
    </source>
</reference>
<dbReference type="EMBL" id="BDUF01000086">
    <property type="protein sequence ID" value="GAX91215.1"/>
    <property type="molecule type" value="Genomic_DNA"/>
</dbReference>
<dbReference type="Pfam" id="PF00149">
    <property type="entry name" value="Metallophos"/>
    <property type="match status" value="1"/>
</dbReference>
<dbReference type="PRINTS" id="PR01607">
    <property type="entry name" value="APYRASEFAMLY"/>
</dbReference>
<dbReference type="GO" id="GO:0046872">
    <property type="term" value="F:metal ion binding"/>
    <property type="evidence" value="ECO:0007669"/>
    <property type="project" value="UniProtKB-KW"/>
</dbReference>
<dbReference type="InterPro" id="IPR004843">
    <property type="entry name" value="Calcineurin-like_PHP"/>
</dbReference>
<evidence type="ECO:0000256" key="7">
    <source>
        <dbReference type="ARBA" id="ARBA00022729"/>
    </source>
</evidence>
<sequence length="530" mass="59800">MTDSGSGSITIGILETSDVHGNILPINYANNQESELGLAKISTLIRRERERHPNLLVIDNGDLIQGTPLAYYHARIDNEPVDPLVKVLNYLQYDAAVLGNHEFNYGQDVLMKAIRESDFPWMSANIVKSGTTEPYFGKPYLIKEFAEGVRVGVLGLTTQYIPNWENPRHIEGTEFLDAVESAKKWVPVLRDKEQADLVVVSYHGGFERDLETGTRTEQLTGENQGFQLCMEVPGIDVLLTGHQHRSIAGMTVNGVAVIQPGHQARALGKVTVTLVKHDGRWRVVNKKSDLLSVENIEADPVILEMVSAYEEKTQIWLDKPIGKIKGDMRVTDPMAIRLRDNPLIEFFNKVQMEYAQTDISNTALFDNHSPGLGTDVTMRDIVANYIYPNTLRVLRITGQDIKDALEQSASYFATYTGGDIQVNPEFTTPKPQHYNYDMWEGIEYRINISRPFGERVEKLTYKGQPVQMDRLYEVVMNNYRAGGGGNYFMFQGKEVVRDVPTDVSELIANYILERGTIEATCDHNWEVVHN</sequence>
<dbReference type="InterPro" id="IPR029052">
    <property type="entry name" value="Metallo-depent_PP-like"/>
</dbReference>
<accession>A0A292YRW1</accession>
<dbReference type="Pfam" id="PF02872">
    <property type="entry name" value="5_nucleotid_C"/>
    <property type="match status" value="1"/>
</dbReference>
<evidence type="ECO:0000256" key="6">
    <source>
        <dbReference type="ARBA" id="ARBA00022723"/>
    </source>
</evidence>
<dbReference type="GO" id="GO:0009166">
    <property type="term" value="P:nucleotide catabolic process"/>
    <property type="evidence" value="ECO:0007669"/>
    <property type="project" value="InterPro"/>
</dbReference>
<evidence type="ECO:0000256" key="9">
    <source>
        <dbReference type="ARBA" id="ARBA00022801"/>
    </source>
</evidence>
<gene>
    <name evidence="14" type="ORF">EFBL_2881</name>
</gene>
<dbReference type="InterPro" id="IPR006179">
    <property type="entry name" value="5_nucleotidase/apyrase"/>
</dbReference>
<evidence type="ECO:0000256" key="3">
    <source>
        <dbReference type="ARBA" id="ARBA00001968"/>
    </source>
</evidence>
<evidence type="ECO:0000256" key="5">
    <source>
        <dbReference type="ARBA" id="ARBA00006654"/>
    </source>
</evidence>
<dbReference type="GO" id="GO:0008254">
    <property type="term" value="F:3'-nucleotidase activity"/>
    <property type="evidence" value="ECO:0007669"/>
    <property type="project" value="UniProtKB-EC"/>
</dbReference>
<dbReference type="GO" id="GO:0008663">
    <property type="term" value="F:2',3'-cyclic-nucleotide 2'-phosphodiesterase activity"/>
    <property type="evidence" value="ECO:0007669"/>
    <property type="project" value="UniProtKB-EC"/>
</dbReference>
<dbReference type="AlphaFoldDB" id="A0A292YRW1"/>
<dbReference type="GO" id="GO:0030288">
    <property type="term" value="C:outer membrane-bounded periplasmic space"/>
    <property type="evidence" value="ECO:0007669"/>
    <property type="project" value="TreeGrafter"/>
</dbReference>
<evidence type="ECO:0000259" key="12">
    <source>
        <dbReference type="Pfam" id="PF00149"/>
    </source>
</evidence>
<evidence type="ECO:0000256" key="4">
    <source>
        <dbReference type="ARBA" id="ARBA00004196"/>
    </source>
</evidence>
<dbReference type="SUPFAM" id="SSF56300">
    <property type="entry name" value="Metallo-dependent phosphatases"/>
    <property type="match status" value="1"/>
</dbReference>
<dbReference type="InterPro" id="IPR036907">
    <property type="entry name" value="5'-Nucleotdase_C_sf"/>
</dbReference>
<proteinExistence type="inferred from homology"/>
<comment type="catalytic activity">
    <reaction evidence="1">
        <text>a ribonucleoside 3'-phosphate + H2O = a ribonucleoside + phosphate</text>
        <dbReference type="Rhea" id="RHEA:10144"/>
        <dbReference type="ChEBI" id="CHEBI:13197"/>
        <dbReference type="ChEBI" id="CHEBI:15377"/>
        <dbReference type="ChEBI" id="CHEBI:18254"/>
        <dbReference type="ChEBI" id="CHEBI:43474"/>
        <dbReference type="EC" id="3.1.3.6"/>
    </reaction>
</comment>
<evidence type="ECO:0000259" key="13">
    <source>
        <dbReference type="Pfam" id="PF02872"/>
    </source>
</evidence>
<protein>
    <submittedName>
        <fullName evidence="14">2',3'-cyclic-nucleotide 2'-phosphodiesterase</fullName>
    </submittedName>
</protein>
<comment type="subcellular location">
    <subcellularLocation>
        <location evidence="4">Cell envelope</location>
    </subcellularLocation>
</comment>
<dbReference type="GO" id="GO:0000166">
    <property type="term" value="F:nucleotide binding"/>
    <property type="evidence" value="ECO:0007669"/>
    <property type="project" value="UniProtKB-KW"/>
</dbReference>
<evidence type="ECO:0000256" key="11">
    <source>
        <dbReference type="RuleBase" id="RU362119"/>
    </source>
</evidence>
<name>A0A292YRW1_9BACL</name>
<comment type="caution">
    <text evidence="14">The sequence shown here is derived from an EMBL/GenBank/DDBJ whole genome shotgun (WGS) entry which is preliminary data.</text>
</comment>
<dbReference type="InterPro" id="IPR006146">
    <property type="entry name" value="5'-Nucleotdase_CS"/>
</dbReference>
<keyword evidence="8 11" id="KW-0547">Nucleotide-binding</keyword>
<keyword evidence="9 11" id="KW-0378">Hydrolase</keyword>
<dbReference type="PANTHER" id="PTHR11575">
    <property type="entry name" value="5'-NUCLEOTIDASE-RELATED"/>
    <property type="match status" value="1"/>
</dbReference>
<comment type="similarity">
    <text evidence="5 11">Belongs to the 5'-nucleotidase family.</text>
</comment>
<keyword evidence="10" id="KW-0511">Multifunctional enzyme</keyword>
<evidence type="ECO:0000256" key="2">
    <source>
        <dbReference type="ARBA" id="ARBA00001730"/>
    </source>
</evidence>
<dbReference type="Gene3D" id="3.60.21.10">
    <property type="match status" value="1"/>
</dbReference>
<dbReference type="SUPFAM" id="SSF55816">
    <property type="entry name" value="5'-nucleotidase (syn. UDP-sugar hydrolase), C-terminal domain"/>
    <property type="match status" value="1"/>
</dbReference>
<dbReference type="OrthoDB" id="9801679at2"/>
<dbReference type="PROSITE" id="PS00786">
    <property type="entry name" value="5_NUCLEOTIDASE_2"/>
    <property type="match status" value="1"/>
</dbReference>
<keyword evidence="6" id="KW-0479">Metal-binding</keyword>
<keyword evidence="7" id="KW-0732">Signal</keyword>
<organism evidence="14 15">
    <name type="scientific">Effusibacillus lacus</name>
    <dbReference type="NCBI Taxonomy" id="1348429"/>
    <lineage>
        <taxon>Bacteria</taxon>
        <taxon>Bacillati</taxon>
        <taxon>Bacillota</taxon>
        <taxon>Bacilli</taxon>
        <taxon>Bacillales</taxon>
        <taxon>Alicyclobacillaceae</taxon>
        <taxon>Effusibacillus</taxon>
    </lineage>
</organism>
<comment type="catalytic activity">
    <reaction evidence="2">
        <text>a nucleoside 2',3'-cyclic phosphate + H2O = a nucleoside 3'-phosphate + H(+)</text>
        <dbReference type="Rhea" id="RHEA:19621"/>
        <dbReference type="ChEBI" id="CHEBI:15377"/>
        <dbReference type="ChEBI" id="CHEBI:15378"/>
        <dbReference type="ChEBI" id="CHEBI:66949"/>
        <dbReference type="ChEBI" id="CHEBI:66954"/>
        <dbReference type="EC" id="3.1.4.16"/>
    </reaction>
</comment>
<evidence type="ECO:0000313" key="15">
    <source>
        <dbReference type="Proteomes" id="UP000217785"/>
    </source>
</evidence>
<evidence type="ECO:0000256" key="10">
    <source>
        <dbReference type="ARBA" id="ARBA00023268"/>
    </source>
</evidence>